<comment type="caution">
    <text evidence="2">The sequence shown here is derived from an EMBL/GenBank/DDBJ whole genome shotgun (WGS) entry which is preliminary data.</text>
</comment>
<keyword evidence="3" id="KW-1185">Reference proteome</keyword>
<dbReference type="InterPro" id="IPR036388">
    <property type="entry name" value="WH-like_DNA-bd_sf"/>
</dbReference>
<proteinExistence type="predicted"/>
<dbReference type="RefSeq" id="WP_188941187.1">
    <property type="nucleotide sequence ID" value="NZ_BMNA01000003.1"/>
</dbReference>
<dbReference type="AlphaFoldDB" id="A0A917WFQ0"/>
<dbReference type="InterPro" id="IPR005149">
    <property type="entry name" value="Tscrpt_reg_PadR_N"/>
</dbReference>
<dbReference type="Pfam" id="PF03551">
    <property type="entry name" value="PadR"/>
    <property type="match status" value="1"/>
</dbReference>
<dbReference type="PANTHER" id="PTHR43252:SF7">
    <property type="entry name" value="TRANSCRIPTIONAL REGULATOR YQJI"/>
    <property type="match status" value="1"/>
</dbReference>
<dbReference type="SUPFAM" id="SSF46785">
    <property type="entry name" value="Winged helix' DNA-binding domain"/>
    <property type="match status" value="1"/>
</dbReference>
<gene>
    <name evidence="2" type="ORF">GCM10011594_18120</name>
</gene>
<evidence type="ECO:0000313" key="3">
    <source>
        <dbReference type="Proteomes" id="UP000655208"/>
    </source>
</evidence>
<accession>A0A917WFQ0</accession>
<dbReference type="Proteomes" id="UP000655208">
    <property type="component" value="Unassembled WGS sequence"/>
</dbReference>
<evidence type="ECO:0000259" key="1">
    <source>
        <dbReference type="Pfam" id="PF03551"/>
    </source>
</evidence>
<sequence>MPGRRKVGNLLALAVLSTLWTRPMHRYEVASVMRARGKDQDMQIKWGSLYTVVDNMARHGLVEAVETSRQGARPERTTFRITDEGRAELLDWTRELIADPASENPRFAAGLSVLAVLPPDDAAALLHGRLRQVEADIAARAAAFDAVAAEVPRLFLLEEDYRMAVMRAEAAWIAGLVAELDSGGFPGLEAWRSWHVSGELPADLAELAERGATTDHD</sequence>
<feature type="domain" description="Transcription regulator PadR N-terminal" evidence="1">
    <location>
        <begin position="15"/>
        <end position="89"/>
    </location>
</feature>
<evidence type="ECO:0000313" key="2">
    <source>
        <dbReference type="EMBL" id="GGL98636.1"/>
    </source>
</evidence>
<name>A0A917WFQ0_9ACTN</name>
<reference evidence="2" key="1">
    <citation type="journal article" date="2014" name="Int. J. Syst. Evol. Microbiol.">
        <title>Complete genome sequence of Corynebacterium casei LMG S-19264T (=DSM 44701T), isolated from a smear-ripened cheese.</title>
        <authorList>
            <consortium name="US DOE Joint Genome Institute (JGI-PGF)"/>
            <person name="Walter F."/>
            <person name="Albersmeier A."/>
            <person name="Kalinowski J."/>
            <person name="Ruckert C."/>
        </authorList>
    </citation>
    <scope>NUCLEOTIDE SEQUENCE</scope>
    <source>
        <strain evidence="2">CGMCC 4.7308</strain>
    </source>
</reference>
<dbReference type="InterPro" id="IPR036390">
    <property type="entry name" value="WH_DNA-bd_sf"/>
</dbReference>
<organism evidence="2 3">
    <name type="scientific">Nakamurella endophytica</name>
    <dbReference type="NCBI Taxonomy" id="1748367"/>
    <lineage>
        <taxon>Bacteria</taxon>
        <taxon>Bacillati</taxon>
        <taxon>Actinomycetota</taxon>
        <taxon>Actinomycetes</taxon>
        <taxon>Nakamurellales</taxon>
        <taxon>Nakamurellaceae</taxon>
        <taxon>Nakamurella</taxon>
    </lineage>
</organism>
<reference evidence="2" key="2">
    <citation type="submission" date="2020-09" db="EMBL/GenBank/DDBJ databases">
        <authorList>
            <person name="Sun Q."/>
            <person name="Zhou Y."/>
        </authorList>
    </citation>
    <scope>NUCLEOTIDE SEQUENCE</scope>
    <source>
        <strain evidence="2">CGMCC 4.7308</strain>
    </source>
</reference>
<dbReference type="EMBL" id="BMNA01000003">
    <property type="protein sequence ID" value="GGL98636.1"/>
    <property type="molecule type" value="Genomic_DNA"/>
</dbReference>
<protein>
    <submittedName>
        <fullName evidence="2">PadR family transcriptional regulator</fullName>
    </submittedName>
</protein>
<dbReference type="Gene3D" id="1.10.10.10">
    <property type="entry name" value="Winged helix-like DNA-binding domain superfamily/Winged helix DNA-binding domain"/>
    <property type="match status" value="1"/>
</dbReference>
<dbReference type="PANTHER" id="PTHR43252">
    <property type="entry name" value="TRANSCRIPTIONAL REGULATOR YQJI"/>
    <property type="match status" value="1"/>
</dbReference>